<keyword evidence="2" id="KW-1185">Reference proteome</keyword>
<name>A0A2S4PQN8_9PEZI</name>
<gene>
    <name evidence="1" type="ORF">EPUL_004037</name>
</gene>
<evidence type="ECO:0000313" key="2">
    <source>
        <dbReference type="Proteomes" id="UP000237438"/>
    </source>
</evidence>
<reference evidence="1 2" key="1">
    <citation type="submission" date="2017-10" db="EMBL/GenBank/DDBJ databases">
        <title>Development of genomic resources for the powdery mildew, Erysiphe pulchra.</title>
        <authorList>
            <person name="Wadl P.A."/>
            <person name="Mack B.M."/>
            <person name="Moore G."/>
            <person name="Beltz S.B."/>
        </authorList>
    </citation>
    <scope>NUCLEOTIDE SEQUENCE [LARGE SCALE GENOMIC DNA]</scope>
    <source>
        <strain evidence="1">Cflorida</strain>
    </source>
</reference>
<dbReference type="EMBL" id="PEDP01001056">
    <property type="protein sequence ID" value="POS84352.1"/>
    <property type="molecule type" value="Genomic_DNA"/>
</dbReference>
<organism evidence="1 2">
    <name type="scientific">Erysiphe pulchra</name>
    <dbReference type="NCBI Taxonomy" id="225359"/>
    <lineage>
        <taxon>Eukaryota</taxon>
        <taxon>Fungi</taxon>
        <taxon>Dikarya</taxon>
        <taxon>Ascomycota</taxon>
        <taxon>Pezizomycotina</taxon>
        <taxon>Leotiomycetes</taxon>
        <taxon>Erysiphales</taxon>
        <taxon>Erysiphaceae</taxon>
        <taxon>Erysiphe</taxon>
    </lineage>
</organism>
<comment type="caution">
    <text evidence="1">The sequence shown here is derived from an EMBL/GenBank/DDBJ whole genome shotgun (WGS) entry which is preliminary data.</text>
</comment>
<protein>
    <submittedName>
        <fullName evidence="1">Uncharacterized protein</fullName>
    </submittedName>
</protein>
<proteinExistence type="predicted"/>
<dbReference type="Proteomes" id="UP000237438">
    <property type="component" value="Unassembled WGS sequence"/>
</dbReference>
<dbReference type="AlphaFoldDB" id="A0A2S4PQN8"/>
<evidence type="ECO:0000313" key="1">
    <source>
        <dbReference type="EMBL" id="POS84352.1"/>
    </source>
</evidence>
<sequence length="254" mass="27677">MSVFRTKRQFTMADIVTCRAKARLKNMGLAPDLIDNNAFQTTINDNDSPEIETNNEKIDRLIAIGPEESPSEEPTVIDQLTSQDISVTTPSNVTQDPSFTIVRKLSYPPELKAVIEAEECLAAQMAANLVFCTPAIYSVDAALTHLSTGTKSNFVVSLKVYLRSVIAQFMWSGTSAISPTLPRRPAGPPPAVSVVRNIVRSALSAKVSINHATKNQEHNTWAIIAQKDHQKSLAIVNISQNQLVANTPTLSPPQ</sequence>
<accession>A0A2S4PQN8</accession>